<dbReference type="Pfam" id="PF19259">
    <property type="entry name" value="Ty3_capsid"/>
    <property type="match status" value="1"/>
</dbReference>
<reference evidence="6 8" key="1">
    <citation type="submission" date="2018-09" db="EMBL/GenBank/DDBJ databases">
        <title>Genomic investigation of the strawberry pathogen Phytophthora fragariae indicates pathogenicity is determined by transcriptional variation in three key races.</title>
        <authorList>
            <person name="Adams T.M."/>
            <person name="Armitage A.D."/>
            <person name="Sobczyk M.K."/>
            <person name="Bates H.J."/>
            <person name="Dunwell J.M."/>
            <person name="Nellist C.F."/>
            <person name="Harrison R.J."/>
        </authorList>
    </citation>
    <scope>NUCLEOTIDE SEQUENCE [LARGE SCALE GENOMIC DNA]</scope>
    <source>
        <strain evidence="4 6">SCRP249</strain>
        <strain evidence="3 8">SCRP324</strain>
        <strain evidence="5 7">SCRP333</strain>
    </source>
</reference>
<feature type="region of interest" description="Disordered" evidence="1">
    <location>
        <begin position="290"/>
        <end position="361"/>
    </location>
</feature>
<dbReference type="Proteomes" id="UP000429607">
    <property type="component" value="Unassembled WGS sequence"/>
</dbReference>
<sequence length="361" mass="40879">MELSNADDRPHQRPRFYPEGTAWDMPNNQGQAQPQGTDQTPPEPAPPGQSAPGTSFEFGGPSPASSAGFAAAQSSGQAPATTDTLAQMLQVMMQMSQQQTAFMGQVMAQTAQMQQLILQTRPRNPHKRGDPPSFKGKDNEDLELFLFSTEQYYADFMSAMHEDSSEFTDMIFGNLGVDAQSWFREFKLSMDSRPITWQLFKERIRARFRDKDHKFKTLTKLYELKPGKSQQEYTSSFLNLLSQLDTELPEIVKRWFYQQQLRAETSAYISQNIPQTLEHAIELAQRFEDAKPSAVKNPAKEHPKQQQQGSTANKSQTGNRTSESNKFCDYCKRRNHTESECRTKARAEAKAGDSPKNGKVR</sequence>
<evidence type="ECO:0000313" key="8">
    <source>
        <dbReference type="Proteomes" id="UP000435112"/>
    </source>
</evidence>
<proteinExistence type="predicted"/>
<protein>
    <recommendedName>
        <fullName evidence="2">Ty3 transposon capsid-like protein domain-containing protein</fullName>
    </recommendedName>
</protein>
<evidence type="ECO:0000259" key="2">
    <source>
        <dbReference type="Pfam" id="PF19259"/>
    </source>
</evidence>
<evidence type="ECO:0000256" key="1">
    <source>
        <dbReference type="SAM" id="MobiDB-lite"/>
    </source>
</evidence>
<feature type="compositionally biased region" description="Low complexity" evidence="1">
    <location>
        <begin position="50"/>
        <end position="76"/>
    </location>
</feature>
<name>A0A6A3M668_9STRA</name>
<dbReference type="EMBL" id="QXFU01000798">
    <property type="protein sequence ID" value="KAE9020216.1"/>
    <property type="molecule type" value="Genomic_DNA"/>
</dbReference>
<keyword evidence="7" id="KW-1185">Reference proteome</keyword>
<evidence type="ECO:0000313" key="6">
    <source>
        <dbReference type="Proteomes" id="UP000429607"/>
    </source>
</evidence>
<evidence type="ECO:0000313" key="3">
    <source>
        <dbReference type="EMBL" id="KAE9020216.1"/>
    </source>
</evidence>
<evidence type="ECO:0000313" key="7">
    <source>
        <dbReference type="Proteomes" id="UP000434957"/>
    </source>
</evidence>
<evidence type="ECO:0000313" key="4">
    <source>
        <dbReference type="EMBL" id="KAE9026037.1"/>
    </source>
</evidence>
<feature type="domain" description="Ty3 transposon capsid-like protein" evidence="2">
    <location>
        <begin position="174"/>
        <end position="299"/>
    </location>
</feature>
<dbReference type="AlphaFoldDB" id="A0A6A3M668"/>
<gene>
    <name evidence="4" type="ORF">PR001_g12280</name>
    <name evidence="3" type="ORF">PR002_g12583</name>
    <name evidence="5" type="ORF">PR003_g15089</name>
</gene>
<feature type="compositionally biased region" description="Polar residues" evidence="1">
    <location>
        <begin position="26"/>
        <end position="40"/>
    </location>
</feature>
<comment type="caution">
    <text evidence="4">The sequence shown here is derived from an EMBL/GenBank/DDBJ whole genome shotgun (WGS) entry which is preliminary data.</text>
</comment>
<dbReference type="Proteomes" id="UP000434957">
    <property type="component" value="Unassembled WGS sequence"/>
</dbReference>
<feature type="compositionally biased region" description="Basic and acidic residues" evidence="1">
    <location>
        <begin position="127"/>
        <end position="138"/>
    </location>
</feature>
<accession>A0A6A3M668</accession>
<dbReference type="EMBL" id="QXFV01000792">
    <property type="protein sequence ID" value="KAE9026037.1"/>
    <property type="molecule type" value="Genomic_DNA"/>
</dbReference>
<dbReference type="Proteomes" id="UP000435112">
    <property type="component" value="Unassembled WGS sequence"/>
</dbReference>
<feature type="compositionally biased region" description="Polar residues" evidence="1">
    <location>
        <begin position="305"/>
        <end position="325"/>
    </location>
</feature>
<feature type="region of interest" description="Disordered" evidence="1">
    <location>
        <begin position="1"/>
        <end position="76"/>
    </location>
</feature>
<organism evidence="4 6">
    <name type="scientific">Phytophthora rubi</name>
    <dbReference type="NCBI Taxonomy" id="129364"/>
    <lineage>
        <taxon>Eukaryota</taxon>
        <taxon>Sar</taxon>
        <taxon>Stramenopiles</taxon>
        <taxon>Oomycota</taxon>
        <taxon>Peronosporomycetes</taxon>
        <taxon>Peronosporales</taxon>
        <taxon>Peronosporaceae</taxon>
        <taxon>Phytophthora</taxon>
    </lineage>
</organism>
<feature type="compositionally biased region" description="Basic and acidic residues" evidence="1">
    <location>
        <begin position="1"/>
        <end position="11"/>
    </location>
</feature>
<dbReference type="EMBL" id="QXFT01001027">
    <property type="protein sequence ID" value="KAE9331259.1"/>
    <property type="molecule type" value="Genomic_DNA"/>
</dbReference>
<feature type="compositionally biased region" description="Basic and acidic residues" evidence="1">
    <location>
        <begin position="329"/>
        <end position="353"/>
    </location>
</feature>
<dbReference type="InterPro" id="IPR045358">
    <property type="entry name" value="Ty3_capsid"/>
</dbReference>
<feature type="region of interest" description="Disordered" evidence="1">
    <location>
        <begin position="119"/>
        <end position="138"/>
    </location>
</feature>
<evidence type="ECO:0000313" key="5">
    <source>
        <dbReference type="EMBL" id="KAE9331259.1"/>
    </source>
</evidence>
<dbReference type="OrthoDB" id="127588at2759"/>